<feature type="region of interest" description="Disordered" evidence="1">
    <location>
        <begin position="204"/>
        <end position="229"/>
    </location>
</feature>
<keyword evidence="4" id="KW-1185">Reference proteome</keyword>
<dbReference type="PANTHER" id="PTHR14791">
    <property type="entry name" value="BOMB/KIRA PROTEINS"/>
    <property type="match status" value="1"/>
</dbReference>
<accession>A0AAN9SEF3</accession>
<evidence type="ECO:0000313" key="3">
    <source>
        <dbReference type="EMBL" id="KAK7394099.1"/>
    </source>
</evidence>
<dbReference type="EMBL" id="JAYMYS010000004">
    <property type="protein sequence ID" value="KAK7394099.1"/>
    <property type="molecule type" value="Genomic_DNA"/>
</dbReference>
<evidence type="ECO:0000256" key="1">
    <source>
        <dbReference type="SAM" id="MobiDB-lite"/>
    </source>
</evidence>
<feature type="transmembrane region" description="Helical" evidence="2">
    <location>
        <begin position="32"/>
        <end position="55"/>
    </location>
</feature>
<sequence length="277" mass="31264">MKGGPKELWLCRRHSWTQKQRNLFFYTTVGNLWIEAVVTVPAGSCALAIILIWVWSHVMPSLFSRFAVDQLKSLEGASIEFHSNLNMEAITASLERSLQNCSLDNNDNNNHHQGRREDGSTSDAGIGISSCSDDISNLDNNHISNSDTNLELNSHISLPYHWEQCLDLKTGEIYYINWKNGMKAKEDPRRAPLGEYSVSRDCESEEESWYDSEESSSESCPSSSKEHYQGPVDKQNVLVVAGCKGCLMYFMVPKQVEDCPKCSSQLLHFDRSENDSP</sequence>
<name>A0AAN9SEF3_PSOTE</name>
<dbReference type="InterPro" id="IPR036020">
    <property type="entry name" value="WW_dom_sf"/>
</dbReference>
<evidence type="ECO:0008006" key="5">
    <source>
        <dbReference type="Google" id="ProtNLM"/>
    </source>
</evidence>
<evidence type="ECO:0000256" key="2">
    <source>
        <dbReference type="SAM" id="Phobius"/>
    </source>
</evidence>
<dbReference type="PANTHER" id="PTHR14791:SF29">
    <property type="entry name" value="PROTEIN KIBRA"/>
    <property type="match status" value="1"/>
</dbReference>
<gene>
    <name evidence="3" type="ORF">VNO78_14618</name>
</gene>
<dbReference type="InterPro" id="IPR051105">
    <property type="entry name" value="WWC/KIBRA_Hippo_Reg"/>
</dbReference>
<dbReference type="Proteomes" id="UP001386955">
    <property type="component" value="Unassembled WGS sequence"/>
</dbReference>
<proteinExistence type="predicted"/>
<keyword evidence="2" id="KW-1133">Transmembrane helix</keyword>
<organism evidence="3 4">
    <name type="scientific">Psophocarpus tetragonolobus</name>
    <name type="common">Winged bean</name>
    <name type="synonym">Dolichos tetragonolobus</name>
    <dbReference type="NCBI Taxonomy" id="3891"/>
    <lineage>
        <taxon>Eukaryota</taxon>
        <taxon>Viridiplantae</taxon>
        <taxon>Streptophyta</taxon>
        <taxon>Embryophyta</taxon>
        <taxon>Tracheophyta</taxon>
        <taxon>Spermatophyta</taxon>
        <taxon>Magnoliopsida</taxon>
        <taxon>eudicotyledons</taxon>
        <taxon>Gunneridae</taxon>
        <taxon>Pentapetalae</taxon>
        <taxon>rosids</taxon>
        <taxon>fabids</taxon>
        <taxon>Fabales</taxon>
        <taxon>Fabaceae</taxon>
        <taxon>Papilionoideae</taxon>
        <taxon>50 kb inversion clade</taxon>
        <taxon>NPAAA clade</taxon>
        <taxon>indigoferoid/millettioid clade</taxon>
        <taxon>Phaseoleae</taxon>
        <taxon>Psophocarpus</taxon>
    </lineage>
</organism>
<dbReference type="AlphaFoldDB" id="A0AAN9SEF3"/>
<reference evidence="3 4" key="1">
    <citation type="submission" date="2024-01" db="EMBL/GenBank/DDBJ databases">
        <title>The genomes of 5 underutilized Papilionoideae crops provide insights into root nodulation and disease resistanc.</title>
        <authorList>
            <person name="Jiang F."/>
        </authorList>
    </citation>
    <scope>NUCLEOTIDE SEQUENCE [LARGE SCALE GENOMIC DNA]</scope>
    <source>
        <strain evidence="3">DUOXIRENSHENG_FW03</strain>
        <tissue evidence="3">Leaves</tissue>
    </source>
</reference>
<comment type="caution">
    <text evidence="3">The sequence shown here is derived from an EMBL/GenBank/DDBJ whole genome shotgun (WGS) entry which is preliminary data.</text>
</comment>
<protein>
    <recommendedName>
        <fullName evidence="5">WW domain-containing protein</fullName>
    </recommendedName>
</protein>
<dbReference type="SUPFAM" id="SSF51045">
    <property type="entry name" value="WW domain"/>
    <property type="match status" value="1"/>
</dbReference>
<keyword evidence="2" id="KW-0472">Membrane</keyword>
<dbReference type="Gene3D" id="2.20.70.10">
    <property type="match status" value="1"/>
</dbReference>
<evidence type="ECO:0000313" key="4">
    <source>
        <dbReference type="Proteomes" id="UP001386955"/>
    </source>
</evidence>
<feature type="compositionally biased region" description="Acidic residues" evidence="1">
    <location>
        <begin position="204"/>
        <end position="216"/>
    </location>
</feature>
<feature type="region of interest" description="Disordered" evidence="1">
    <location>
        <begin position="103"/>
        <end position="123"/>
    </location>
</feature>
<keyword evidence="2" id="KW-0812">Transmembrane</keyword>